<proteinExistence type="predicted"/>
<dbReference type="Proteomes" id="UP001367508">
    <property type="component" value="Unassembled WGS sequence"/>
</dbReference>
<protein>
    <submittedName>
        <fullName evidence="1">Uncharacterized protein</fullName>
    </submittedName>
</protein>
<evidence type="ECO:0000313" key="1">
    <source>
        <dbReference type="EMBL" id="KAK7361626.1"/>
    </source>
</evidence>
<keyword evidence="2" id="KW-1185">Reference proteome</keyword>
<dbReference type="AlphaFoldDB" id="A0AAN9R733"/>
<sequence>MFSSPLLQSLRFWEKSLQERVLLCESGKRYSPIYSRLLALNGYEPRSSFSPHHCLIFIEKLQNSYCSQLTAGILFQISVVNLREPASFGRSSRGISELLSRGQGLIFRERGDLENFLKLRPLFVGSRDQLVLRNDRGSPYPYADPVELALLFSLQFSWEVSNHGGNDEYMLQARAILCSEDDASHSIIYDEEELVELHACDCTCPSSQECALKLMQDFRNPTSSLVWW</sequence>
<reference evidence="1 2" key="1">
    <citation type="submission" date="2024-01" db="EMBL/GenBank/DDBJ databases">
        <title>The genomes of 5 underutilized Papilionoideae crops provide insights into root nodulation and disease resistanc.</title>
        <authorList>
            <person name="Jiang F."/>
        </authorList>
    </citation>
    <scope>NUCLEOTIDE SEQUENCE [LARGE SCALE GENOMIC DNA]</scope>
    <source>
        <strain evidence="1">LVBAO_FW01</strain>
        <tissue evidence="1">Leaves</tissue>
    </source>
</reference>
<gene>
    <name evidence="1" type="ORF">VNO77_03697</name>
</gene>
<name>A0AAN9R733_CANGL</name>
<evidence type="ECO:0000313" key="2">
    <source>
        <dbReference type="Proteomes" id="UP001367508"/>
    </source>
</evidence>
<dbReference type="EMBL" id="JAYMYQ010000001">
    <property type="protein sequence ID" value="KAK7361626.1"/>
    <property type="molecule type" value="Genomic_DNA"/>
</dbReference>
<comment type="caution">
    <text evidence="1">The sequence shown here is derived from an EMBL/GenBank/DDBJ whole genome shotgun (WGS) entry which is preliminary data.</text>
</comment>
<organism evidence="1 2">
    <name type="scientific">Canavalia gladiata</name>
    <name type="common">Sword bean</name>
    <name type="synonym">Dolichos gladiatus</name>
    <dbReference type="NCBI Taxonomy" id="3824"/>
    <lineage>
        <taxon>Eukaryota</taxon>
        <taxon>Viridiplantae</taxon>
        <taxon>Streptophyta</taxon>
        <taxon>Embryophyta</taxon>
        <taxon>Tracheophyta</taxon>
        <taxon>Spermatophyta</taxon>
        <taxon>Magnoliopsida</taxon>
        <taxon>eudicotyledons</taxon>
        <taxon>Gunneridae</taxon>
        <taxon>Pentapetalae</taxon>
        <taxon>rosids</taxon>
        <taxon>fabids</taxon>
        <taxon>Fabales</taxon>
        <taxon>Fabaceae</taxon>
        <taxon>Papilionoideae</taxon>
        <taxon>50 kb inversion clade</taxon>
        <taxon>NPAAA clade</taxon>
        <taxon>indigoferoid/millettioid clade</taxon>
        <taxon>Phaseoleae</taxon>
        <taxon>Canavalia</taxon>
    </lineage>
</organism>
<accession>A0AAN9R733</accession>